<dbReference type="EMBL" id="MRZV01000267">
    <property type="protein sequence ID" value="PIK54009.1"/>
    <property type="molecule type" value="Genomic_DNA"/>
</dbReference>
<dbReference type="CDD" id="cd19941">
    <property type="entry name" value="TIL"/>
    <property type="match status" value="1"/>
</dbReference>
<sequence length="261" mass="27994">MKRKMLYQLFLLKVIIIGTVEAGRLCDFASKFPCKGDHCIPLTDEIKPTHETTELSTRPTTEPQSTKSIKTTQDTTELSTRPTTEPQSTKSIKTTQETTELSTGITTELSTGIPTELSTGITTELSTGITTELSTGITTELSTGITTELTTGIPTELTTGIPTELSTGIPTELSTGITTELQSTLFSSMFECPPNMIYGNCTCQATCQDPKGESACNVTCLGSEGCICQTDGYLLNGSDCIHESQCGCYVPEVNLVIPVKF</sequence>
<dbReference type="AlphaFoldDB" id="A0A2G8L168"/>
<evidence type="ECO:0000313" key="5">
    <source>
        <dbReference type="Proteomes" id="UP000230750"/>
    </source>
</evidence>
<proteinExistence type="predicted"/>
<feature type="signal peptide" evidence="2">
    <location>
        <begin position="1"/>
        <end position="22"/>
    </location>
</feature>
<feature type="region of interest" description="Disordered" evidence="1">
    <location>
        <begin position="50"/>
        <end position="105"/>
    </location>
</feature>
<dbReference type="Gene3D" id="2.10.25.10">
    <property type="entry name" value="Laminin"/>
    <property type="match status" value="1"/>
</dbReference>
<gene>
    <name evidence="4" type="ORF">BSL78_09094</name>
</gene>
<evidence type="ECO:0000259" key="3">
    <source>
        <dbReference type="Pfam" id="PF01826"/>
    </source>
</evidence>
<dbReference type="OrthoDB" id="9950881at2759"/>
<keyword evidence="5" id="KW-1185">Reference proteome</keyword>
<protein>
    <recommendedName>
        <fullName evidence="3">TIL domain-containing protein</fullName>
    </recommendedName>
</protein>
<feature type="chain" id="PRO_5013856325" description="TIL domain-containing protein" evidence="2">
    <location>
        <begin position="23"/>
        <end position="261"/>
    </location>
</feature>
<dbReference type="InterPro" id="IPR002919">
    <property type="entry name" value="TIL_dom"/>
</dbReference>
<dbReference type="Proteomes" id="UP000230750">
    <property type="component" value="Unassembled WGS sequence"/>
</dbReference>
<dbReference type="Pfam" id="PF01826">
    <property type="entry name" value="TIL"/>
    <property type="match status" value="1"/>
</dbReference>
<name>A0A2G8L168_STIJA</name>
<dbReference type="STRING" id="307972.A0A2G8L168"/>
<accession>A0A2G8L168</accession>
<evidence type="ECO:0000313" key="4">
    <source>
        <dbReference type="EMBL" id="PIK54009.1"/>
    </source>
</evidence>
<comment type="caution">
    <text evidence="4">The sequence shown here is derived from an EMBL/GenBank/DDBJ whole genome shotgun (WGS) entry which is preliminary data.</text>
</comment>
<organism evidence="4 5">
    <name type="scientific">Stichopus japonicus</name>
    <name type="common">Sea cucumber</name>
    <dbReference type="NCBI Taxonomy" id="307972"/>
    <lineage>
        <taxon>Eukaryota</taxon>
        <taxon>Metazoa</taxon>
        <taxon>Echinodermata</taxon>
        <taxon>Eleutherozoa</taxon>
        <taxon>Echinozoa</taxon>
        <taxon>Holothuroidea</taxon>
        <taxon>Aspidochirotacea</taxon>
        <taxon>Aspidochirotida</taxon>
        <taxon>Stichopodidae</taxon>
        <taxon>Apostichopus</taxon>
    </lineage>
</organism>
<evidence type="ECO:0000256" key="2">
    <source>
        <dbReference type="SAM" id="SignalP"/>
    </source>
</evidence>
<feature type="domain" description="TIL" evidence="3">
    <location>
        <begin position="192"/>
        <end position="246"/>
    </location>
</feature>
<dbReference type="InterPro" id="IPR036084">
    <property type="entry name" value="Ser_inhib-like_sf"/>
</dbReference>
<keyword evidence="2" id="KW-0732">Signal</keyword>
<reference evidence="4 5" key="1">
    <citation type="journal article" date="2017" name="PLoS Biol.">
        <title>The sea cucumber genome provides insights into morphological evolution and visceral regeneration.</title>
        <authorList>
            <person name="Zhang X."/>
            <person name="Sun L."/>
            <person name="Yuan J."/>
            <person name="Sun Y."/>
            <person name="Gao Y."/>
            <person name="Zhang L."/>
            <person name="Li S."/>
            <person name="Dai H."/>
            <person name="Hamel J.F."/>
            <person name="Liu C."/>
            <person name="Yu Y."/>
            <person name="Liu S."/>
            <person name="Lin W."/>
            <person name="Guo K."/>
            <person name="Jin S."/>
            <person name="Xu P."/>
            <person name="Storey K.B."/>
            <person name="Huan P."/>
            <person name="Zhang T."/>
            <person name="Zhou Y."/>
            <person name="Zhang J."/>
            <person name="Lin C."/>
            <person name="Li X."/>
            <person name="Xing L."/>
            <person name="Huo D."/>
            <person name="Sun M."/>
            <person name="Wang L."/>
            <person name="Mercier A."/>
            <person name="Li F."/>
            <person name="Yang H."/>
            <person name="Xiang J."/>
        </authorList>
    </citation>
    <scope>NUCLEOTIDE SEQUENCE [LARGE SCALE GENOMIC DNA]</scope>
    <source>
        <strain evidence="4">Shaxun</strain>
        <tissue evidence="4">Muscle</tissue>
    </source>
</reference>
<feature type="compositionally biased region" description="Polar residues" evidence="1">
    <location>
        <begin position="54"/>
        <end position="105"/>
    </location>
</feature>
<dbReference type="SUPFAM" id="SSF57567">
    <property type="entry name" value="Serine protease inhibitors"/>
    <property type="match status" value="1"/>
</dbReference>
<evidence type="ECO:0000256" key="1">
    <source>
        <dbReference type="SAM" id="MobiDB-lite"/>
    </source>
</evidence>